<accession>A0A1A8TAF5</accession>
<dbReference type="Proteomes" id="UP000092544">
    <property type="component" value="Unassembled WGS sequence"/>
</dbReference>
<reference evidence="2 3" key="1">
    <citation type="submission" date="2016-06" db="EMBL/GenBank/DDBJ databases">
        <authorList>
            <person name="Kjaerup R.B."/>
            <person name="Dalgaard T.S."/>
            <person name="Juul-Madsen H.R."/>
        </authorList>
    </citation>
    <scope>NUCLEOTIDE SEQUENCE [LARGE SCALE GENOMIC DNA]</scope>
    <source>
        <strain evidence="2 3">CECT 8886</strain>
    </source>
</reference>
<dbReference type="AlphaFoldDB" id="A0A1A8TAF5"/>
<feature type="domain" description="Oxidoreductase molybdopterin-binding" evidence="1">
    <location>
        <begin position="54"/>
        <end position="130"/>
    </location>
</feature>
<dbReference type="InterPro" id="IPR036374">
    <property type="entry name" value="OxRdtase_Mopterin-bd_sf"/>
</dbReference>
<keyword evidence="3" id="KW-1185">Reference proteome</keyword>
<dbReference type="Pfam" id="PF00174">
    <property type="entry name" value="Oxidored_molyb"/>
    <property type="match status" value="1"/>
</dbReference>
<dbReference type="InterPro" id="IPR000572">
    <property type="entry name" value="OxRdtase_Mopterin-bd_dom"/>
</dbReference>
<protein>
    <submittedName>
        <fullName evidence="2">Oxidoreductase molybdopterin binding domain protein</fullName>
    </submittedName>
</protein>
<dbReference type="Gene3D" id="3.90.420.10">
    <property type="entry name" value="Oxidoreductase, molybdopterin-binding domain"/>
    <property type="match status" value="1"/>
</dbReference>
<evidence type="ECO:0000259" key="1">
    <source>
        <dbReference type="Pfam" id="PF00174"/>
    </source>
</evidence>
<organism evidence="2 3">
    <name type="scientific">Marinomonas spartinae</name>
    <dbReference type="NCBI Taxonomy" id="1792290"/>
    <lineage>
        <taxon>Bacteria</taxon>
        <taxon>Pseudomonadati</taxon>
        <taxon>Pseudomonadota</taxon>
        <taxon>Gammaproteobacteria</taxon>
        <taxon>Oceanospirillales</taxon>
        <taxon>Oceanospirillaceae</taxon>
        <taxon>Marinomonas</taxon>
    </lineage>
</organism>
<evidence type="ECO:0000313" key="2">
    <source>
        <dbReference type="EMBL" id="SBS29837.1"/>
    </source>
</evidence>
<sequence>MLLFVSATQAITLPDPQGKVILVIGGKITNTGKDGKTVRLDRQMLSDIGIVESTTSTPWAKKEENYTGPLLRQVLEYVGAKGSTMRVQWRKKHSTILPISDAYNYSLLLAMDMNGKPVDSREKGPLFLLYPVEKIPGLDTTVLQNRSLSQVESIIVE</sequence>
<name>A0A1A8TAF5_9GAMM</name>
<dbReference type="EMBL" id="FLOB01000003">
    <property type="protein sequence ID" value="SBS29837.1"/>
    <property type="molecule type" value="Genomic_DNA"/>
</dbReference>
<dbReference type="SUPFAM" id="SSF56524">
    <property type="entry name" value="Oxidoreductase molybdopterin-binding domain"/>
    <property type="match status" value="1"/>
</dbReference>
<evidence type="ECO:0000313" key="3">
    <source>
        <dbReference type="Proteomes" id="UP000092544"/>
    </source>
</evidence>
<proteinExistence type="predicted"/>
<gene>
    <name evidence="2" type="ORF">MSP8886_01614</name>
</gene>